<dbReference type="PANTHER" id="PTHR48098">
    <property type="entry name" value="ENTEROCHELIN ESTERASE-RELATED"/>
    <property type="match status" value="1"/>
</dbReference>
<dbReference type="EMBL" id="JAUOPB010000011">
    <property type="protein sequence ID" value="MDO6423749.1"/>
    <property type="molecule type" value="Genomic_DNA"/>
</dbReference>
<proteinExistence type="predicted"/>
<organism evidence="2 3">
    <name type="scientific">Saccharophagus degradans</name>
    <dbReference type="NCBI Taxonomy" id="86304"/>
    <lineage>
        <taxon>Bacteria</taxon>
        <taxon>Pseudomonadati</taxon>
        <taxon>Pseudomonadota</taxon>
        <taxon>Gammaproteobacteria</taxon>
        <taxon>Cellvibrionales</taxon>
        <taxon>Cellvibrionaceae</taxon>
        <taxon>Saccharophagus</taxon>
    </lineage>
</organism>
<dbReference type="GO" id="GO:0016787">
    <property type="term" value="F:hydrolase activity"/>
    <property type="evidence" value="ECO:0007669"/>
    <property type="project" value="UniProtKB-KW"/>
</dbReference>
<feature type="signal peptide" evidence="1">
    <location>
        <begin position="1"/>
        <end position="19"/>
    </location>
</feature>
<keyword evidence="1" id="KW-0732">Signal</keyword>
<protein>
    <submittedName>
        <fullName evidence="2">Alpha/beta hydrolase-fold protein</fullName>
    </submittedName>
</protein>
<evidence type="ECO:0000313" key="2">
    <source>
        <dbReference type="EMBL" id="MDO6423749.1"/>
    </source>
</evidence>
<keyword evidence="2" id="KW-0378">Hydrolase</keyword>
<dbReference type="AlphaFoldDB" id="A0AAW7X844"/>
<evidence type="ECO:0000313" key="3">
    <source>
        <dbReference type="Proteomes" id="UP001169760"/>
    </source>
</evidence>
<name>A0AAW7X844_9GAMM</name>
<feature type="chain" id="PRO_5043386949" evidence="1">
    <location>
        <begin position="20"/>
        <end position="352"/>
    </location>
</feature>
<sequence>MKFVLLFVLTALISSQSFAQAQSGWRAESFTLNSKILKQNKLDLNLQREVWVWLPPGYDSSNKRYPVIHYIHNYGWSAQQMHEVDSIGETFGRALERNQTNEFIFVVGDYRATHTPGTFCGNNKVVGHWWDHVKEELVPAIDKRYRTLAKPASRGVSGDFIGGYCAIRLAMERPGVFSSVYAIHPVGTTISGDRLLRSIPNWQIMNEAKSYDALSEMDGYTRAFLLMAQSHVPNLSKPPFYADFMMDIVNGELVVNPNSVTRLSDNFPLDNRVRHSIDELKSLRGFMFDWGRYDPNIGHINSNQRFTRELAEYDIPHFAEEHGGTEWSDTWIPFGRVEDRMLPFFKRFLEAE</sequence>
<gene>
    <name evidence="2" type="ORF">Q4521_14800</name>
</gene>
<dbReference type="Pfam" id="PF00756">
    <property type="entry name" value="Esterase"/>
    <property type="match status" value="1"/>
</dbReference>
<comment type="caution">
    <text evidence="2">The sequence shown here is derived from an EMBL/GenBank/DDBJ whole genome shotgun (WGS) entry which is preliminary data.</text>
</comment>
<dbReference type="RefSeq" id="WP_216065284.1">
    <property type="nucleotide sequence ID" value="NZ_JAHKPP010000040.1"/>
</dbReference>
<dbReference type="InterPro" id="IPR050583">
    <property type="entry name" value="Mycobacterial_A85_antigen"/>
</dbReference>
<accession>A0AAW7X844</accession>
<reference evidence="2" key="1">
    <citation type="submission" date="2023-07" db="EMBL/GenBank/DDBJ databases">
        <title>Genome content predicts the carbon catabolic preferences of heterotrophic bacteria.</title>
        <authorList>
            <person name="Gralka M."/>
        </authorList>
    </citation>
    <scope>NUCLEOTIDE SEQUENCE</scope>
    <source>
        <strain evidence="2">I3M17_2</strain>
    </source>
</reference>
<dbReference type="Proteomes" id="UP001169760">
    <property type="component" value="Unassembled WGS sequence"/>
</dbReference>
<evidence type="ECO:0000256" key="1">
    <source>
        <dbReference type="SAM" id="SignalP"/>
    </source>
</evidence>
<dbReference type="InterPro" id="IPR000801">
    <property type="entry name" value="Esterase-like"/>
</dbReference>